<evidence type="ECO:0000256" key="3">
    <source>
        <dbReference type="ARBA" id="ARBA00005641"/>
    </source>
</evidence>
<dbReference type="InterPro" id="IPR001547">
    <property type="entry name" value="Glyco_hydro_5"/>
</dbReference>
<dbReference type="InterPro" id="IPR045053">
    <property type="entry name" value="MAN-like"/>
</dbReference>
<evidence type="ECO:0000256" key="2">
    <source>
        <dbReference type="ARBA" id="ARBA00004613"/>
    </source>
</evidence>
<comment type="similarity">
    <text evidence="3">Belongs to the glycosyl hydrolase 5 (cellulase A) family.</text>
</comment>
<comment type="catalytic activity">
    <reaction evidence="1">
        <text>Random hydrolysis of (1-&gt;4)-beta-D-mannosidic linkages in mannans, galactomannans and glucomannans.</text>
        <dbReference type="EC" id="3.2.1.78"/>
    </reaction>
</comment>
<keyword evidence="12" id="KW-1185">Reference proteome</keyword>
<evidence type="ECO:0000259" key="10">
    <source>
        <dbReference type="Pfam" id="PF26410"/>
    </source>
</evidence>
<dbReference type="Pfam" id="PF26410">
    <property type="entry name" value="GH5_mannosidase"/>
    <property type="match status" value="1"/>
</dbReference>
<name>A0AAW1RH48_9CHLO</name>
<feature type="signal peptide" evidence="9">
    <location>
        <begin position="1"/>
        <end position="19"/>
    </location>
</feature>
<dbReference type="Proteomes" id="UP001438707">
    <property type="component" value="Unassembled WGS sequence"/>
</dbReference>
<evidence type="ECO:0000256" key="5">
    <source>
        <dbReference type="ARBA" id="ARBA00022525"/>
    </source>
</evidence>
<accession>A0AAW1RH48</accession>
<sequence>MNAPLLGLALSLLLASASAQYVSPSPKPVAGTAGPNLAQAASTSVDAAYSPNTSNILPSWNSFIKAYGTKYADASCTLFPVIGPNTWGWVELAAGVDAAPAGLPANTDSIEFTMATMAQTGQTTVRIQAYGLEPSFALQTAPGVYNEAAWRSIDYILATAAKYRVKVIYTIANNWINTDGPATYVEWATGTNNTDLFFSNAKALQLFQNHLNVTANRVNSITGVVYKNDPTIFAWDLLNEPRCTCYPSQTTNLATLPASCQPSCADSITLWSGSNAHYLRAIDTNHQVLVGNEGFWGYYSPLKSNNPSPTNNWAALTGQNWTAQNSFENMTTAAIHYWPDTWGDNTTAFETQWLASHQQQATLLGKPLVLEEFGKATLQASVSDATRTAQRLPIFTQIYTSFNQSFYGNGSLQGVMYWQWENQPQNDNINILGIAANDGLFTSVIVPNSKAALAYAKGQTVAGCKPVSG</sequence>
<dbReference type="SUPFAM" id="SSF51445">
    <property type="entry name" value="(Trans)glycosidases"/>
    <property type="match status" value="1"/>
</dbReference>
<evidence type="ECO:0000256" key="4">
    <source>
        <dbReference type="ARBA" id="ARBA00012706"/>
    </source>
</evidence>
<keyword evidence="7" id="KW-0378">Hydrolase</keyword>
<dbReference type="GO" id="GO:0016985">
    <property type="term" value="F:mannan endo-1,4-beta-mannosidase activity"/>
    <property type="evidence" value="ECO:0007669"/>
    <property type="project" value="UniProtKB-EC"/>
</dbReference>
<protein>
    <recommendedName>
        <fullName evidence="4">mannan endo-1,4-beta-mannosidase</fullName>
        <ecNumber evidence="4">3.2.1.78</ecNumber>
    </recommendedName>
</protein>
<evidence type="ECO:0000313" key="12">
    <source>
        <dbReference type="Proteomes" id="UP001438707"/>
    </source>
</evidence>
<proteinExistence type="inferred from homology"/>
<dbReference type="EC" id="3.2.1.78" evidence="4"/>
<dbReference type="GO" id="GO:0005576">
    <property type="term" value="C:extracellular region"/>
    <property type="evidence" value="ECO:0007669"/>
    <property type="project" value="UniProtKB-SubCell"/>
</dbReference>
<dbReference type="Gene3D" id="3.20.20.80">
    <property type="entry name" value="Glycosidases"/>
    <property type="match status" value="1"/>
</dbReference>
<dbReference type="PANTHER" id="PTHR31451">
    <property type="match status" value="1"/>
</dbReference>
<gene>
    <name evidence="11" type="ORF">WJX74_002518</name>
</gene>
<evidence type="ECO:0000256" key="7">
    <source>
        <dbReference type="ARBA" id="ARBA00022801"/>
    </source>
</evidence>
<keyword evidence="8" id="KW-0326">Glycosidase</keyword>
<reference evidence="11 12" key="1">
    <citation type="journal article" date="2024" name="Nat. Commun.">
        <title>Phylogenomics reveals the evolutionary origins of lichenization in chlorophyte algae.</title>
        <authorList>
            <person name="Puginier C."/>
            <person name="Libourel C."/>
            <person name="Otte J."/>
            <person name="Skaloud P."/>
            <person name="Haon M."/>
            <person name="Grisel S."/>
            <person name="Petersen M."/>
            <person name="Berrin J.G."/>
            <person name="Delaux P.M."/>
            <person name="Dal Grande F."/>
            <person name="Keller J."/>
        </authorList>
    </citation>
    <scope>NUCLEOTIDE SEQUENCE [LARGE SCALE GENOMIC DNA]</scope>
    <source>
        <strain evidence="11 12">SAG 2145</strain>
    </source>
</reference>
<comment type="subcellular location">
    <subcellularLocation>
        <location evidence="2">Secreted</location>
    </subcellularLocation>
</comment>
<feature type="domain" description="Glycoside hydrolase family 5" evidence="10">
    <location>
        <begin position="62"/>
        <end position="422"/>
    </location>
</feature>
<organism evidence="11 12">
    <name type="scientific">Apatococcus lobatus</name>
    <dbReference type="NCBI Taxonomy" id="904363"/>
    <lineage>
        <taxon>Eukaryota</taxon>
        <taxon>Viridiplantae</taxon>
        <taxon>Chlorophyta</taxon>
        <taxon>core chlorophytes</taxon>
        <taxon>Trebouxiophyceae</taxon>
        <taxon>Chlorellales</taxon>
        <taxon>Chlorellaceae</taxon>
        <taxon>Apatococcus</taxon>
    </lineage>
</organism>
<dbReference type="EMBL" id="JALJOS010000011">
    <property type="protein sequence ID" value="KAK9832947.1"/>
    <property type="molecule type" value="Genomic_DNA"/>
</dbReference>
<dbReference type="AlphaFoldDB" id="A0AAW1RH48"/>
<evidence type="ECO:0000256" key="6">
    <source>
        <dbReference type="ARBA" id="ARBA00022729"/>
    </source>
</evidence>
<keyword evidence="6 9" id="KW-0732">Signal</keyword>
<dbReference type="InterPro" id="IPR017853">
    <property type="entry name" value="GH"/>
</dbReference>
<comment type="caution">
    <text evidence="11">The sequence shown here is derived from an EMBL/GenBank/DDBJ whole genome shotgun (WGS) entry which is preliminary data.</text>
</comment>
<evidence type="ECO:0000256" key="9">
    <source>
        <dbReference type="SAM" id="SignalP"/>
    </source>
</evidence>
<evidence type="ECO:0000313" key="11">
    <source>
        <dbReference type="EMBL" id="KAK9832947.1"/>
    </source>
</evidence>
<dbReference type="PANTHER" id="PTHR31451:SF39">
    <property type="entry name" value="MANNAN ENDO-1,4-BETA-MANNOSIDASE 1"/>
    <property type="match status" value="1"/>
</dbReference>
<evidence type="ECO:0000256" key="1">
    <source>
        <dbReference type="ARBA" id="ARBA00001678"/>
    </source>
</evidence>
<feature type="chain" id="PRO_5043318132" description="mannan endo-1,4-beta-mannosidase" evidence="9">
    <location>
        <begin position="20"/>
        <end position="469"/>
    </location>
</feature>
<evidence type="ECO:0000256" key="8">
    <source>
        <dbReference type="ARBA" id="ARBA00023295"/>
    </source>
</evidence>
<keyword evidence="5" id="KW-0964">Secreted</keyword>